<sequence length="148" mass="15289">MTERDGEPRQPGWYPDDAGNVRWWNGQFWSHTSPSARIQAPAAAPNPPMPPSSPASEPSGDGVLLGVAGVVTGLVGNAAGLYSFVRPVSEIGNGSVSLPVVLGIVAVGLSIGALRRRRLLLGVLGIMAGTASFMLTALVILVLSTLAY</sequence>
<protein>
    <recommendedName>
        <fullName evidence="5">DUF2510 domain-containing protein</fullName>
    </recommendedName>
</protein>
<keyword evidence="2" id="KW-0472">Membrane</keyword>
<dbReference type="AlphaFoldDB" id="A0A7W9LPJ9"/>
<feature type="transmembrane region" description="Helical" evidence="2">
    <location>
        <begin position="96"/>
        <end position="114"/>
    </location>
</feature>
<proteinExistence type="predicted"/>
<keyword evidence="4" id="KW-1185">Reference proteome</keyword>
<dbReference type="Proteomes" id="UP000542813">
    <property type="component" value="Unassembled WGS sequence"/>
</dbReference>
<evidence type="ECO:0000313" key="3">
    <source>
        <dbReference type="EMBL" id="MBB5791366.1"/>
    </source>
</evidence>
<organism evidence="3 4">
    <name type="scientific">Jiangella mangrovi</name>
    <dbReference type="NCBI Taxonomy" id="1524084"/>
    <lineage>
        <taxon>Bacteria</taxon>
        <taxon>Bacillati</taxon>
        <taxon>Actinomycetota</taxon>
        <taxon>Actinomycetes</taxon>
        <taxon>Jiangellales</taxon>
        <taxon>Jiangellaceae</taxon>
        <taxon>Jiangella</taxon>
    </lineage>
</organism>
<gene>
    <name evidence="3" type="ORF">HD601_005941</name>
</gene>
<evidence type="ECO:0000256" key="2">
    <source>
        <dbReference type="SAM" id="Phobius"/>
    </source>
</evidence>
<feature type="compositionally biased region" description="Low complexity" evidence="1">
    <location>
        <begin position="34"/>
        <end position="43"/>
    </location>
</feature>
<keyword evidence="2" id="KW-0812">Transmembrane</keyword>
<feature type="transmembrane region" description="Helical" evidence="2">
    <location>
        <begin position="63"/>
        <end position="84"/>
    </location>
</feature>
<evidence type="ECO:0000313" key="4">
    <source>
        <dbReference type="Proteomes" id="UP000542813"/>
    </source>
</evidence>
<evidence type="ECO:0000256" key="1">
    <source>
        <dbReference type="SAM" id="MobiDB-lite"/>
    </source>
</evidence>
<comment type="caution">
    <text evidence="3">The sequence shown here is derived from an EMBL/GenBank/DDBJ whole genome shotgun (WGS) entry which is preliminary data.</text>
</comment>
<feature type="region of interest" description="Disordered" evidence="1">
    <location>
        <begin position="34"/>
        <end position="60"/>
    </location>
</feature>
<reference evidence="3 4" key="1">
    <citation type="submission" date="2020-08" db="EMBL/GenBank/DDBJ databases">
        <title>Sequencing the genomes of 1000 actinobacteria strains.</title>
        <authorList>
            <person name="Klenk H.-P."/>
        </authorList>
    </citation>
    <scope>NUCLEOTIDE SEQUENCE [LARGE SCALE GENOMIC DNA]</scope>
    <source>
        <strain evidence="3 4">DSM 102122</strain>
    </source>
</reference>
<dbReference type="EMBL" id="JACHMM010000001">
    <property type="protein sequence ID" value="MBB5791366.1"/>
    <property type="molecule type" value="Genomic_DNA"/>
</dbReference>
<name>A0A7W9LPJ9_9ACTN</name>
<dbReference type="RefSeq" id="WP_184828083.1">
    <property type="nucleotide sequence ID" value="NZ_JACHMM010000001.1"/>
</dbReference>
<keyword evidence="2" id="KW-1133">Transmembrane helix</keyword>
<feature type="transmembrane region" description="Helical" evidence="2">
    <location>
        <begin position="121"/>
        <end position="147"/>
    </location>
</feature>
<feature type="compositionally biased region" description="Pro residues" evidence="1">
    <location>
        <begin position="44"/>
        <end position="53"/>
    </location>
</feature>
<evidence type="ECO:0008006" key="5">
    <source>
        <dbReference type="Google" id="ProtNLM"/>
    </source>
</evidence>
<accession>A0A7W9LPJ9</accession>